<evidence type="ECO:0000313" key="3">
    <source>
        <dbReference type="Proteomes" id="UP000694843"/>
    </source>
</evidence>
<organism evidence="3 4">
    <name type="scientific">Hyalella azteca</name>
    <name type="common">Amphipod</name>
    <dbReference type="NCBI Taxonomy" id="294128"/>
    <lineage>
        <taxon>Eukaryota</taxon>
        <taxon>Metazoa</taxon>
        <taxon>Ecdysozoa</taxon>
        <taxon>Arthropoda</taxon>
        <taxon>Crustacea</taxon>
        <taxon>Multicrustacea</taxon>
        <taxon>Malacostraca</taxon>
        <taxon>Eumalacostraca</taxon>
        <taxon>Peracarida</taxon>
        <taxon>Amphipoda</taxon>
        <taxon>Senticaudata</taxon>
        <taxon>Talitrida</taxon>
        <taxon>Talitroidea</taxon>
        <taxon>Hyalellidae</taxon>
        <taxon>Hyalella</taxon>
    </lineage>
</organism>
<dbReference type="GeneID" id="125178311"/>
<feature type="chain" id="PRO_5037478910" evidence="1">
    <location>
        <begin position="25"/>
        <end position="104"/>
    </location>
</feature>
<dbReference type="InterPro" id="IPR051237">
    <property type="entry name" value="Ferric-chelate_Red/DefProt"/>
</dbReference>
<dbReference type="Proteomes" id="UP000694843">
    <property type="component" value="Unplaced"/>
</dbReference>
<dbReference type="PANTHER" id="PTHR45828:SF9">
    <property type="entry name" value="CELL WALL INTEGRITY AND STRESS RESPONSE COMPONENT 4-LIKE-RELATED"/>
    <property type="match status" value="1"/>
</dbReference>
<evidence type="ECO:0000256" key="1">
    <source>
        <dbReference type="SAM" id="SignalP"/>
    </source>
</evidence>
<dbReference type="AlphaFoldDB" id="A0A979FL55"/>
<keyword evidence="1" id="KW-0732">Signal</keyword>
<protein>
    <submittedName>
        <fullName evidence="4">Uncharacterized protein LOC125178311</fullName>
    </submittedName>
</protein>
<evidence type="ECO:0000259" key="2">
    <source>
        <dbReference type="Pfam" id="PF02014"/>
    </source>
</evidence>
<name>A0A979FL55_HYAAZ</name>
<feature type="domain" description="Reelin" evidence="2">
    <location>
        <begin position="38"/>
        <end position="98"/>
    </location>
</feature>
<dbReference type="OrthoDB" id="2419613at2759"/>
<feature type="signal peptide" evidence="1">
    <location>
        <begin position="1"/>
        <end position="24"/>
    </location>
</feature>
<gene>
    <name evidence="4" type="primary">LOC125178311</name>
</gene>
<dbReference type="InterPro" id="IPR002861">
    <property type="entry name" value="Reeler_dom"/>
</dbReference>
<keyword evidence="3" id="KW-1185">Reference proteome</keyword>
<dbReference type="PANTHER" id="PTHR45828">
    <property type="entry name" value="CYTOCHROME B561/FERRIC REDUCTASE TRANSMEMBRANE"/>
    <property type="match status" value="1"/>
</dbReference>
<dbReference type="KEGG" id="hazt:125178311"/>
<evidence type="ECO:0000313" key="4">
    <source>
        <dbReference type="RefSeq" id="XP_047737739.1"/>
    </source>
</evidence>
<proteinExistence type="predicted"/>
<reference evidence="4" key="1">
    <citation type="submission" date="2025-08" db="UniProtKB">
        <authorList>
            <consortium name="RefSeq"/>
        </authorList>
    </citation>
    <scope>IDENTIFICATION</scope>
    <source>
        <tissue evidence="4">Whole organism</tissue>
    </source>
</reference>
<accession>A0A979FL55</accession>
<dbReference type="Pfam" id="PF02014">
    <property type="entry name" value="Reeler"/>
    <property type="match status" value="1"/>
</dbReference>
<sequence length="104" mass="11169">MKACGVVAVLVSFLLLNFVSMTESFPNGAPVEACIYQTVPNHTGTKPSPPSTFSHEFVATQGNWVPGANIHVHVSGPKIKGFFIQAIDDDYKPIGSFIKNVYSG</sequence>
<dbReference type="GO" id="GO:0016020">
    <property type="term" value="C:membrane"/>
    <property type="evidence" value="ECO:0007669"/>
    <property type="project" value="TreeGrafter"/>
</dbReference>
<dbReference type="RefSeq" id="XP_047737739.1">
    <property type="nucleotide sequence ID" value="XM_047881783.1"/>
</dbReference>